<gene>
    <name evidence="1" type="ORF">R3Q15_00175</name>
</gene>
<accession>A0AAE4QZB2</accession>
<comment type="caution">
    <text evidence="1">The sequence shown here is derived from an EMBL/GenBank/DDBJ whole genome shotgun (WGS) entry which is preliminary data.</text>
</comment>
<evidence type="ECO:0000313" key="2">
    <source>
        <dbReference type="Proteomes" id="UP001185922"/>
    </source>
</evidence>
<dbReference type="EMBL" id="JAWLKH010000001">
    <property type="protein sequence ID" value="MDV6310329.1"/>
    <property type="molecule type" value="Genomic_DNA"/>
</dbReference>
<organism evidence="1 2">
    <name type="scientific">Gordonia amicalis</name>
    <dbReference type="NCBI Taxonomy" id="89053"/>
    <lineage>
        <taxon>Bacteria</taxon>
        <taxon>Bacillati</taxon>
        <taxon>Actinomycetota</taxon>
        <taxon>Actinomycetes</taxon>
        <taxon>Mycobacteriales</taxon>
        <taxon>Gordoniaceae</taxon>
        <taxon>Gordonia</taxon>
    </lineage>
</organism>
<dbReference type="AlphaFoldDB" id="A0AAE4QZB2"/>
<name>A0AAE4QZB2_9ACTN</name>
<evidence type="ECO:0000313" key="1">
    <source>
        <dbReference type="EMBL" id="MDV6310329.1"/>
    </source>
</evidence>
<proteinExistence type="predicted"/>
<dbReference type="Proteomes" id="UP001185922">
    <property type="component" value="Unassembled WGS sequence"/>
</dbReference>
<dbReference type="RefSeq" id="WP_317510169.1">
    <property type="nucleotide sequence ID" value="NZ_JAWLKH010000001.1"/>
</dbReference>
<protein>
    <submittedName>
        <fullName evidence="1">Uncharacterized protein</fullName>
    </submittedName>
</protein>
<reference evidence="1" key="1">
    <citation type="submission" date="2023-10" db="EMBL/GenBank/DDBJ databases">
        <title>Development of a sustainable strategy for remediation of hydrocarbon-contaminated territories based on the waste exchange concept.</title>
        <authorList>
            <person name="Krivoruchko A."/>
        </authorList>
    </citation>
    <scope>NUCLEOTIDE SEQUENCE</scope>
    <source>
        <strain evidence="1">IEGM 1279</strain>
    </source>
</reference>
<sequence>MAGAGPVSAYNAGVRAAEKELAERQAASGDDKTRVAEQMLSTMTLRDDDDFERGYRDQLAYVLDRWCKHCRRVFQTPNHWRACPDCLHIEYADGENYTIHDHASTEAMSDRWELHTLIGSAGGEYLWLYDTEHADEKCPGRTPPAHERLGKLPAEFAVKVRRTRCGRMTRSGKPCRNGPWCKVHRLP</sequence>